<organism evidence="2">
    <name type="scientific">marine metagenome</name>
    <dbReference type="NCBI Taxonomy" id="408172"/>
    <lineage>
        <taxon>unclassified sequences</taxon>
        <taxon>metagenomes</taxon>
        <taxon>ecological metagenomes</taxon>
    </lineage>
</organism>
<dbReference type="PANTHER" id="PTHR43094">
    <property type="entry name" value="AMINOTRANSFERASE"/>
    <property type="match status" value="1"/>
</dbReference>
<comment type="similarity">
    <text evidence="1">Belongs to the class-III pyridoxal-phosphate-dependent aminotransferase family.</text>
</comment>
<dbReference type="InterPro" id="IPR015422">
    <property type="entry name" value="PyrdxlP-dep_Trfase_small"/>
</dbReference>
<dbReference type="InterPro" id="IPR015421">
    <property type="entry name" value="PyrdxlP-dep_Trfase_major"/>
</dbReference>
<dbReference type="EMBL" id="UINC01037957">
    <property type="protein sequence ID" value="SVB34242.1"/>
    <property type="molecule type" value="Genomic_DNA"/>
</dbReference>
<dbReference type="Gene3D" id="3.40.640.10">
    <property type="entry name" value="Type I PLP-dependent aspartate aminotransferase-like (Major domain)"/>
    <property type="match status" value="1"/>
</dbReference>
<dbReference type="AlphaFoldDB" id="A0A382D884"/>
<proteinExistence type="inferred from homology"/>
<name>A0A382D884_9ZZZZ</name>
<evidence type="ECO:0008006" key="3">
    <source>
        <dbReference type="Google" id="ProtNLM"/>
    </source>
</evidence>
<protein>
    <recommendedName>
        <fullName evidence="3">Aminotransferase class III-fold pyridoxal phosphate-dependent enzyme</fullName>
    </recommendedName>
</protein>
<dbReference type="Gene3D" id="3.90.1150.10">
    <property type="entry name" value="Aspartate Aminotransferase, domain 1"/>
    <property type="match status" value="1"/>
</dbReference>
<accession>A0A382D884</accession>
<evidence type="ECO:0000313" key="2">
    <source>
        <dbReference type="EMBL" id="SVB34242.1"/>
    </source>
</evidence>
<reference evidence="2" key="1">
    <citation type="submission" date="2018-05" db="EMBL/GenBank/DDBJ databases">
        <authorList>
            <person name="Lanie J.A."/>
            <person name="Ng W.-L."/>
            <person name="Kazmierczak K.M."/>
            <person name="Andrzejewski T.M."/>
            <person name="Davidsen T.M."/>
            <person name="Wayne K.J."/>
            <person name="Tettelin H."/>
            <person name="Glass J.I."/>
            <person name="Rusch D."/>
            <person name="Podicherti R."/>
            <person name="Tsui H.-C.T."/>
            <person name="Winkler M.E."/>
        </authorList>
    </citation>
    <scope>NUCLEOTIDE SEQUENCE</scope>
</reference>
<sequence>MKYDLEFLENYWMPFTSNREFKADPRLVVRGEGMYMYSHDGERILDGSSGLFCCAAGHSRLEIAEAVYAQLKEAAYVPPFQLSQPLAFELARRLSQ</sequence>
<dbReference type="PANTHER" id="PTHR43094:SF1">
    <property type="entry name" value="AMINOTRANSFERASE CLASS-III"/>
    <property type="match status" value="1"/>
</dbReference>
<feature type="non-terminal residue" evidence="2">
    <location>
        <position position="96"/>
    </location>
</feature>
<evidence type="ECO:0000256" key="1">
    <source>
        <dbReference type="ARBA" id="ARBA00008954"/>
    </source>
</evidence>
<dbReference type="InterPro" id="IPR015424">
    <property type="entry name" value="PyrdxlP-dep_Trfase"/>
</dbReference>
<dbReference type="SUPFAM" id="SSF53383">
    <property type="entry name" value="PLP-dependent transferases"/>
    <property type="match status" value="1"/>
</dbReference>
<gene>
    <name evidence="2" type="ORF">METZ01_LOCUS187096</name>
</gene>